<reference evidence="2 3" key="1">
    <citation type="submission" date="2018-07" db="EMBL/GenBank/DDBJ databases">
        <title>The genomes of Aspergillus section Nigri reveals drivers in fungal speciation.</title>
        <authorList>
            <consortium name="DOE Joint Genome Institute"/>
            <person name="Vesth T.C."/>
            <person name="Nybo J."/>
            <person name="Theobald S."/>
            <person name="Brandl J."/>
            <person name="Frisvad J.C."/>
            <person name="Nielsen K.F."/>
            <person name="Lyhne E.K."/>
            <person name="Kogle M.E."/>
            <person name="Kuo A."/>
            <person name="Riley R."/>
            <person name="Clum A."/>
            <person name="Nolan M."/>
            <person name="Lipzen A."/>
            <person name="Salamov A."/>
            <person name="Henrissat B."/>
            <person name="Wiebenga A."/>
            <person name="De vries R.P."/>
            <person name="Grigoriev I.V."/>
            <person name="Mortensen U.H."/>
            <person name="Andersen M.R."/>
            <person name="Baker S.E."/>
        </authorList>
    </citation>
    <scope>NUCLEOTIDE SEQUENCE [LARGE SCALE GENOMIC DNA]</scope>
    <source>
        <strain evidence="2 3">CBS 139.54b</strain>
    </source>
</reference>
<dbReference type="GeneID" id="38136527"/>
<keyword evidence="1" id="KW-0472">Membrane</keyword>
<dbReference type="RefSeq" id="XP_026620620.1">
    <property type="nucleotide sequence ID" value="XM_026768171.1"/>
</dbReference>
<keyword evidence="1" id="KW-1133">Transmembrane helix</keyword>
<dbReference type="Proteomes" id="UP000253729">
    <property type="component" value="Unassembled WGS sequence"/>
</dbReference>
<evidence type="ECO:0000313" key="3">
    <source>
        <dbReference type="Proteomes" id="UP000253729"/>
    </source>
</evidence>
<evidence type="ECO:0000313" key="2">
    <source>
        <dbReference type="EMBL" id="RDH27598.1"/>
    </source>
</evidence>
<accession>A0A3F3PL70</accession>
<dbReference type="EMBL" id="KZ852087">
    <property type="protein sequence ID" value="RDH27598.1"/>
    <property type="molecule type" value="Genomic_DNA"/>
</dbReference>
<name>A0A3F3PL70_9EURO</name>
<dbReference type="AlphaFoldDB" id="A0A3F3PL70"/>
<protein>
    <submittedName>
        <fullName evidence="2">Uncharacterized protein</fullName>
    </submittedName>
</protein>
<gene>
    <name evidence="2" type="ORF">BDQ94DRAFT_153661</name>
</gene>
<feature type="transmembrane region" description="Helical" evidence="1">
    <location>
        <begin position="35"/>
        <end position="57"/>
    </location>
</feature>
<proteinExistence type="predicted"/>
<evidence type="ECO:0000256" key="1">
    <source>
        <dbReference type="SAM" id="Phobius"/>
    </source>
</evidence>
<sequence>MGIGIQGDIVPEMAVWNHPSSCVSMLFHINSLNHFLIVNRVNTLLAPWYVLGIALVVR</sequence>
<keyword evidence="1" id="KW-0812">Transmembrane</keyword>
<keyword evidence="3" id="KW-1185">Reference proteome</keyword>
<organism evidence="2 3">
    <name type="scientific">Aspergillus welwitschiae</name>
    <dbReference type="NCBI Taxonomy" id="1341132"/>
    <lineage>
        <taxon>Eukaryota</taxon>
        <taxon>Fungi</taxon>
        <taxon>Dikarya</taxon>
        <taxon>Ascomycota</taxon>
        <taxon>Pezizomycotina</taxon>
        <taxon>Eurotiomycetes</taxon>
        <taxon>Eurotiomycetidae</taxon>
        <taxon>Eurotiales</taxon>
        <taxon>Aspergillaceae</taxon>
        <taxon>Aspergillus</taxon>
        <taxon>Aspergillus subgen. Circumdati</taxon>
    </lineage>
</organism>